<sequence>MAAARKKTALQRAARAVLKAVEGLHPDEALVRLEPVAAAEGPGLRRRVLLSARIELLRRALEMPRRQAAEPEPLVVVPPEPVAVVAEEPKPPRPPKALSKGSMMSVSLEDAAKLLFVAPEPEGDVAEAAGAAPAEAFVPASWTDAAQQVDGPPPDAAPDTEPDGDAAGRGGETVILDDLDAAVASLSGLADDSAMFPEDPPAVAAPPRKAAKGGKVKGRKGSGPVIEDMETLAAFATGPSQGGLPAGIDADLAKLAALDALSEAVVAADPPAGMVDPAAAFAALAAADEDEARAMLAPVRGAVVDHVAAMAALEELGPVMRVPPAPADPEVAGGEAVAPPAPRPRGRAALDPSAAFAAMEEAEVVDPATATRARPAPVMDAAAAFAALEAADEAEAKSIAPAGKPKPLAIDLSAQFAALGKDAEE</sequence>
<accession>A0ABS6J5Y3</accession>
<gene>
    <name evidence="2" type="ORF">GU927_015085</name>
</gene>
<protein>
    <submittedName>
        <fullName evidence="2">Uncharacterized protein</fullName>
    </submittedName>
</protein>
<feature type="region of interest" description="Disordered" evidence="1">
    <location>
        <begin position="145"/>
        <end position="171"/>
    </location>
</feature>
<feature type="region of interest" description="Disordered" evidence="1">
    <location>
        <begin position="327"/>
        <end position="348"/>
    </location>
</feature>
<comment type="caution">
    <text evidence="2">The sequence shown here is derived from an EMBL/GenBank/DDBJ whole genome shotgun (WGS) entry which is preliminary data.</text>
</comment>
<feature type="compositionally biased region" description="Basic residues" evidence="1">
    <location>
        <begin position="209"/>
        <end position="220"/>
    </location>
</feature>
<evidence type="ECO:0000313" key="3">
    <source>
        <dbReference type="Proteomes" id="UP000731907"/>
    </source>
</evidence>
<keyword evidence="3" id="KW-1185">Reference proteome</keyword>
<organism evidence="2 3">
    <name type="scientific">Paragemmobacter amnigenus</name>
    <dbReference type="NCBI Taxonomy" id="2852097"/>
    <lineage>
        <taxon>Bacteria</taxon>
        <taxon>Pseudomonadati</taxon>
        <taxon>Pseudomonadota</taxon>
        <taxon>Alphaproteobacteria</taxon>
        <taxon>Rhodobacterales</taxon>
        <taxon>Paracoccaceae</taxon>
        <taxon>Paragemmobacter</taxon>
    </lineage>
</organism>
<proteinExistence type="predicted"/>
<dbReference type="RefSeq" id="WP_161763290.1">
    <property type="nucleotide sequence ID" value="NZ_JAAATX020000010.1"/>
</dbReference>
<evidence type="ECO:0000313" key="2">
    <source>
        <dbReference type="EMBL" id="MBU9699174.1"/>
    </source>
</evidence>
<feature type="region of interest" description="Disordered" evidence="1">
    <location>
        <begin position="197"/>
        <end position="223"/>
    </location>
</feature>
<name>A0ABS6J5Y3_9RHOB</name>
<evidence type="ECO:0000256" key="1">
    <source>
        <dbReference type="SAM" id="MobiDB-lite"/>
    </source>
</evidence>
<feature type="compositionally biased region" description="Low complexity" evidence="1">
    <location>
        <begin position="329"/>
        <end position="338"/>
    </location>
</feature>
<dbReference type="EMBL" id="JAAATX020000010">
    <property type="protein sequence ID" value="MBU9699174.1"/>
    <property type="molecule type" value="Genomic_DNA"/>
</dbReference>
<dbReference type="Proteomes" id="UP000731907">
    <property type="component" value="Unassembled WGS sequence"/>
</dbReference>
<reference evidence="2 3" key="1">
    <citation type="submission" date="2021-06" db="EMBL/GenBank/DDBJ databases">
        <title>Rhodobacteraceae bacterium strain HSP-20.</title>
        <authorList>
            <person name="Chen W.-M."/>
        </authorList>
    </citation>
    <scope>NUCLEOTIDE SEQUENCE [LARGE SCALE GENOMIC DNA]</scope>
    <source>
        <strain evidence="2 3">HSP-20</strain>
    </source>
</reference>